<keyword evidence="5" id="KW-1185">Reference proteome</keyword>
<feature type="transmembrane region" description="Helical" evidence="3">
    <location>
        <begin position="12"/>
        <end position="30"/>
    </location>
</feature>
<feature type="transmembrane region" description="Helical" evidence="3">
    <location>
        <begin position="226"/>
        <end position="247"/>
    </location>
</feature>
<feature type="transmembrane region" description="Helical" evidence="3">
    <location>
        <begin position="164"/>
        <end position="190"/>
    </location>
</feature>
<feature type="transmembrane region" description="Helical" evidence="3">
    <location>
        <begin position="267"/>
        <end position="288"/>
    </location>
</feature>
<dbReference type="GO" id="GO:0042910">
    <property type="term" value="F:xenobiotic transmembrane transporter activity"/>
    <property type="evidence" value="ECO:0007669"/>
    <property type="project" value="InterPro"/>
</dbReference>
<dbReference type="AlphaFoldDB" id="A0A0D3KAL8"/>
<dbReference type="GO" id="GO:0015297">
    <property type="term" value="F:antiporter activity"/>
    <property type="evidence" value="ECO:0007669"/>
    <property type="project" value="InterPro"/>
</dbReference>
<comment type="similarity">
    <text evidence="1">Belongs to the multi antimicrobial extrusion (MATE) (TC 2.A.66.1) family.</text>
</comment>
<keyword evidence="3" id="KW-0472">Membrane</keyword>
<dbReference type="Proteomes" id="UP000013827">
    <property type="component" value="Unassembled WGS sequence"/>
</dbReference>
<dbReference type="OMA" id="CALAFPC"/>
<dbReference type="InterPro" id="IPR002528">
    <property type="entry name" value="MATE_fam"/>
</dbReference>
<sequence length="504" mass="52645">MPGRLARELLAVVRLGLPSMAPVLVMMGRVGSLSPAHVAGAGMGQMYTNLTGLALIYALGFGCQGLFSQAFGAKDYDRLSLLLKRLLLLRLVCALAVTLPLWLGAGRLLLLAGMPRDVVRLTQTFVLWRLPALPCLILRNDLTNFLLAQRVTLRPTAINTTVNFAVLLALPLCMDSLGLGFAGAALAFTLKDMAQGSLLLALGSRWVHAGAWPTWRSGWRAAASGWLELAALGVPSAVMMWGEWFAWEFNLFLAGALCEGGAACPAIEAYPILSNTMVLGFMVQFGFAMAAGTRTGNAFGAGRGGDARFTAGVALALVTSISAAVAAVLVAMRHQWAGWFLAGDPAGDVSRLVAESLPWVAAYIVGDTLGPGWAHTLLWSLGTPLVKPAALVVFAFWVVGVPLGCILAFQRGLGLLGLWIGLATGMWVHGGGLVAYIYCCGGVTWSRVGPATSVLEPPLEGVEEGESSAGPTPAEGKDAVLPRARGLPGGVETGLTTAPAGLEC</sequence>
<evidence type="ECO:0000256" key="3">
    <source>
        <dbReference type="SAM" id="Phobius"/>
    </source>
</evidence>
<keyword evidence="3" id="KW-0812">Transmembrane</keyword>
<evidence type="ECO:0000313" key="4">
    <source>
        <dbReference type="EnsemblProtists" id="EOD32803"/>
    </source>
</evidence>
<reference evidence="4" key="2">
    <citation type="submission" date="2024-10" db="UniProtKB">
        <authorList>
            <consortium name="EnsemblProtists"/>
        </authorList>
    </citation>
    <scope>IDENTIFICATION</scope>
</reference>
<dbReference type="HOGENOM" id="CLU_510417_0_0_1"/>
<dbReference type="RefSeq" id="XP_005785232.1">
    <property type="nucleotide sequence ID" value="XM_005785175.1"/>
</dbReference>
<feature type="transmembrane region" description="Helical" evidence="3">
    <location>
        <begin position="309"/>
        <end position="332"/>
    </location>
</feature>
<dbReference type="PaxDb" id="2903-EOD32803"/>
<protein>
    <recommendedName>
        <fullName evidence="6">Multidrug and toxic compound extrusion protein</fullName>
    </recommendedName>
</protein>
<dbReference type="GO" id="GO:0016020">
    <property type="term" value="C:membrane"/>
    <property type="evidence" value="ECO:0007669"/>
    <property type="project" value="InterPro"/>
</dbReference>
<organism evidence="4 5">
    <name type="scientific">Emiliania huxleyi (strain CCMP1516)</name>
    <dbReference type="NCBI Taxonomy" id="280463"/>
    <lineage>
        <taxon>Eukaryota</taxon>
        <taxon>Haptista</taxon>
        <taxon>Haptophyta</taxon>
        <taxon>Prymnesiophyceae</taxon>
        <taxon>Isochrysidales</taxon>
        <taxon>Noelaerhabdaceae</taxon>
        <taxon>Emiliania</taxon>
    </lineage>
</organism>
<evidence type="ECO:0000256" key="2">
    <source>
        <dbReference type="SAM" id="MobiDB-lite"/>
    </source>
</evidence>
<evidence type="ECO:0008006" key="6">
    <source>
        <dbReference type="Google" id="ProtNLM"/>
    </source>
</evidence>
<dbReference type="GeneID" id="17278076"/>
<proteinExistence type="inferred from homology"/>
<dbReference type="PANTHER" id="PTHR11206">
    <property type="entry name" value="MULTIDRUG RESISTANCE PROTEIN"/>
    <property type="match status" value="1"/>
</dbReference>
<evidence type="ECO:0000256" key="1">
    <source>
        <dbReference type="ARBA" id="ARBA00010199"/>
    </source>
</evidence>
<feature type="transmembrane region" description="Helical" evidence="3">
    <location>
        <begin position="389"/>
        <end position="409"/>
    </location>
</feature>
<name>A0A0D3KAL8_EMIH1</name>
<feature type="transmembrane region" description="Helical" evidence="3">
    <location>
        <begin position="50"/>
        <end position="67"/>
    </location>
</feature>
<reference evidence="5" key="1">
    <citation type="journal article" date="2013" name="Nature">
        <title>Pan genome of the phytoplankton Emiliania underpins its global distribution.</title>
        <authorList>
            <person name="Read B.A."/>
            <person name="Kegel J."/>
            <person name="Klute M.J."/>
            <person name="Kuo A."/>
            <person name="Lefebvre S.C."/>
            <person name="Maumus F."/>
            <person name="Mayer C."/>
            <person name="Miller J."/>
            <person name="Monier A."/>
            <person name="Salamov A."/>
            <person name="Young J."/>
            <person name="Aguilar M."/>
            <person name="Claverie J.M."/>
            <person name="Frickenhaus S."/>
            <person name="Gonzalez K."/>
            <person name="Herman E.K."/>
            <person name="Lin Y.C."/>
            <person name="Napier J."/>
            <person name="Ogata H."/>
            <person name="Sarno A.F."/>
            <person name="Shmutz J."/>
            <person name="Schroeder D."/>
            <person name="de Vargas C."/>
            <person name="Verret F."/>
            <person name="von Dassow P."/>
            <person name="Valentin K."/>
            <person name="Van de Peer Y."/>
            <person name="Wheeler G."/>
            <person name="Dacks J.B."/>
            <person name="Delwiche C.F."/>
            <person name="Dyhrman S.T."/>
            <person name="Glockner G."/>
            <person name="John U."/>
            <person name="Richards T."/>
            <person name="Worden A.Z."/>
            <person name="Zhang X."/>
            <person name="Grigoriev I.V."/>
            <person name="Allen A.E."/>
            <person name="Bidle K."/>
            <person name="Borodovsky M."/>
            <person name="Bowler C."/>
            <person name="Brownlee C."/>
            <person name="Cock J.M."/>
            <person name="Elias M."/>
            <person name="Gladyshev V.N."/>
            <person name="Groth M."/>
            <person name="Guda C."/>
            <person name="Hadaegh A."/>
            <person name="Iglesias-Rodriguez M.D."/>
            <person name="Jenkins J."/>
            <person name="Jones B.M."/>
            <person name="Lawson T."/>
            <person name="Leese F."/>
            <person name="Lindquist E."/>
            <person name="Lobanov A."/>
            <person name="Lomsadze A."/>
            <person name="Malik S.B."/>
            <person name="Marsh M.E."/>
            <person name="Mackinder L."/>
            <person name="Mock T."/>
            <person name="Mueller-Roeber B."/>
            <person name="Pagarete A."/>
            <person name="Parker M."/>
            <person name="Probert I."/>
            <person name="Quesneville H."/>
            <person name="Raines C."/>
            <person name="Rensing S.A."/>
            <person name="Riano-Pachon D.M."/>
            <person name="Richier S."/>
            <person name="Rokitta S."/>
            <person name="Shiraiwa Y."/>
            <person name="Soanes D.M."/>
            <person name="van der Giezen M."/>
            <person name="Wahlund T.M."/>
            <person name="Williams B."/>
            <person name="Wilson W."/>
            <person name="Wolfe G."/>
            <person name="Wurch L.L."/>
        </authorList>
    </citation>
    <scope>NUCLEOTIDE SEQUENCE</scope>
</reference>
<accession>A0A0D3KAL8</accession>
<dbReference type="KEGG" id="ehx:EMIHUDRAFT_230406"/>
<feature type="transmembrane region" description="Helical" evidence="3">
    <location>
        <begin position="416"/>
        <end position="438"/>
    </location>
</feature>
<evidence type="ECO:0000313" key="5">
    <source>
        <dbReference type="Proteomes" id="UP000013827"/>
    </source>
</evidence>
<dbReference type="STRING" id="2903.R1DBK8"/>
<dbReference type="EnsemblProtists" id="EOD32803">
    <property type="protein sequence ID" value="EOD32803"/>
    <property type="gene ID" value="EMIHUDRAFT_230406"/>
</dbReference>
<feature type="transmembrane region" description="Helical" evidence="3">
    <location>
        <begin position="87"/>
        <end position="105"/>
    </location>
</feature>
<dbReference type="eggNOG" id="KOG1347">
    <property type="taxonomic scope" value="Eukaryota"/>
</dbReference>
<feature type="region of interest" description="Disordered" evidence="2">
    <location>
        <begin position="459"/>
        <end position="504"/>
    </location>
</feature>
<dbReference type="Pfam" id="PF01554">
    <property type="entry name" value="MatE"/>
    <property type="match status" value="2"/>
</dbReference>
<keyword evidence="3" id="KW-1133">Transmembrane helix</keyword>